<dbReference type="InterPro" id="IPR001128">
    <property type="entry name" value="Cyt_P450"/>
</dbReference>
<dbReference type="AlphaFoldDB" id="A0A8H5LIY8"/>
<keyword evidence="5" id="KW-0479">Metal-binding</keyword>
<keyword evidence="9" id="KW-1133">Transmembrane helix</keyword>
<name>A0A8H5LIY8_9AGAR</name>
<dbReference type="OrthoDB" id="1470350at2759"/>
<evidence type="ECO:0000256" key="9">
    <source>
        <dbReference type="SAM" id="Phobius"/>
    </source>
</evidence>
<comment type="cofactor">
    <cofactor evidence="1">
        <name>heme</name>
        <dbReference type="ChEBI" id="CHEBI:30413"/>
    </cofactor>
</comment>
<keyword evidence="4" id="KW-0349">Heme</keyword>
<proteinExistence type="inferred from homology"/>
<evidence type="ECO:0000256" key="2">
    <source>
        <dbReference type="ARBA" id="ARBA00005179"/>
    </source>
</evidence>
<feature type="transmembrane region" description="Helical" evidence="9">
    <location>
        <begin position="20"/>
        <end position="38"/>
    </location>
</feature>
<evidence type="ECO:0000313" key="10">
    <source>
        <dbReference type="EMBL" id="KAF5358809.1"/>
    </source>
</evidence>
<dbReference type="GO" id="GO:0020037">
    <property type="term" value="F:heme binding"/>
    <property type="evidence" value="ECO:0007669"/>
    <property type="project" value="InterPro"/>
</dbReference>
<dbReference type="GO" id="GO:0005506">
    <property type="term" value="F:iron ion binding"/>
    <property type="evidence" value="ECO:0007669"/>
    <property type="project" value="InterPro"/>
</dbReference>
<dbReference type="GO" id="GO:0004497">
    <property type="term" value="F:monooxygenase activity"/>
    <property type="evidence" value="ECO:0007669"/>
    <property type="project" value="UniProtKB-KW"/>
</dbReference>
<comment type="similarity">
    <text evidence="3">Belongs to the cytochrome P450 family.</text>
</comment>
<protein>
    <submittedName>
        <fullName evidence="10">Uncharacterized protein</fullName>
    </submittedName>
</protein>
<evidence type="ECO:0000256" key="8">
    <source>
        <dbReference type="ARBA" id="ARBA00023033"/>
    </source>
</evidence>
<dbReference type="PANTHER" id="PTHR24305:SF29">
    <property type="entry name" value="BENZOATE-PARA-HYDROXYLASE"/>
    <property type="match status" value="1"/>
</dbReference>
<dbReference type="InterPro" id="IPR050121">
    <property type="entry name" value="Cytochrome_P450_monoxygenase"/>
</dbReference>
<accession>A0A8H5LIY8</accession>
<feature type="transmembrane region" description="Helical" evidence="9">
    <location>
        <begin position="154"/>
        <end position="174"/>
    </location>
</feature>
<evidence type="ECO:0000313" key="11">
    <source>
        <dbReference type="Proteomes" id="UP000559256"/>
    </source>
</evidence>
<organism evidence="10 11">
    <name type="scientific">Tetrapyrgos nigripes</name>
    <dbReference type="NCBI Taxonomy" id="182062"/>
    <lineage>
        <taxon>Eukaryota</taxon>
        <taxon>Fungi</taxon>
        <taxon>Dikarya</taxon>
        <taxon>Basidiomycota</taxon>
        <taxon>Agaricomycotina</taxon>
        <taxon>Agaricomycetes</taxon>
        <taxon>Agaricomycetidae</taxon>
        <taxon>Agaricales</taxon>
        <taxon>Marasmiineae</taxon>
        <taxon>Marasmiaceae</taxon>
        <taxon>Tetrapyrgos</taxon>
    </lineage>
</organism>
<sequence length="292" mass="32707">MHCSGSQGATRSSCWKESRWVLAIAYMSLIALLFFKTIRIPAVEILNGQARYGQPIGVLPKHCRPIVGLHPMYCIGSEDVETMAGMAVMPVAKRLAKLSERDDFFNKLPVKDEHGQLMGREEITAEALGLLVAGFDTTSQCVSSSFFPPRPIPFIVYLLHSTISIAAIVYYIFAIPKSNENSKKNAHISDTRPVSYDLVKNLPLHACINKGIRLFSTEGDPSDVELYRPERWLEAHKETVMNRAFIPFSVGPRAGIGRNVAMLEMVVVIVYEYDFVLEKEDQELHFKEGLTS</sequence>
<comment type="caution">
    <text evidence="10">The sequence shown here is derived from an EMBL/GenBank/DDBJ whole genome shotgun (WGS) entry which is preliminary data.</text>
</comment>
<dbReference type="Pfam" id="PF00067">
    <property type="entry name" value="p450"/>
    <property type="match status" value="1"/>
</dbReference>
<dbReference type="GO" id="GO:0016705">
    <property type="term" value="F:oxidoreductase activity, acting on paired donors, with incorporation or reduction of molecular oxygen"/>
    <property type="evidence" value="ECO:0007669"/>
    <property type="project" value="InterPro"/>
</dbReference>
<keyword evidence="8" id="KW-0503">Monooxygenase</keyword>
<comment type="pathway">
    <text evidence="2">Secondary metabolite biosynthesis.</text>
</comment>
<dbReference type="PANTHER" id="PTHR24305">
    <property type="entry name" value="CYTOCHROME P450"/>
    <property type="match status" value="1"/>
</dbReference>
<dbReference type="InterPro" id="IPR036396">
    <property type="entry name" value="Cyt_P450_sf"/>
</dbReference>
<keyword evidence="9" id="KW-0812">Transmembrane</keyword>
<keyword evidence="9" id="KW-0472">Membrane</keyword>
<keyword evidence="11" id="KW-1185">Reference proteome</keyword>
<evidence type="ECO:0000256" key="3">
    <source>
        <dbReference type="ARBA" id="ARBA00010617"/>
    </source>
</evidence>
<gene>
    <name evidence="10" type="ORF">D9758_008544</name>
</gene>
<evidence type="ECO:0000256" key="1">
    <source>
        <dbReference type="ARBA" id="ARBA00001971"/>
    </source>
</evidence>
<evidence type="ECO:0000256" key="6">
    <source>
        <dbReference type="ARBA" id="ARBA00023002"/>
    </source>
</evidence>
<keyword evidence="6" id="KW-0560">Oxidoreductase</keyword>
<evidence type="ECO:0000256" key="7">
    <source>
        <dbReference type="ARBA" id="ARBA00023004"/>
    </source>
</evidence>
<dbReference type="EMBL" id="JAACJM010000048">
    <property type="protein sequence ID" value="KAF5358809.1"/>
    <property type="molecule type" value="Genomic_DNA"/>
</dbReference>
<dbReference type="SUPFAM" id="SSF48264">
    <property type="entry name" value="Cytochrome P450"/>
    <property type="match status" value="1"/>
</dbReference>
<keyword evidence="7" id="KW-0408">Iron</keyword>
<reference evidence="10 11" key="1">
    <citation type="journal article" date="2020" name="ISME J.">
        <title>Uncovering the hidden diversity of litter-decomposition mechanisms in mushroom-forming fungi.</title>
        <authorList>
            <person name="Floudas D."/>
            <person name="Bentzer J."/>
            <person name="Ahren D."/>
            <person name="Johansson T."/>
            <person name="Persson P."/>
            <person name="Tunlid A."/>
        </authorList>
    </citation>
    <scope>NUCLEOTIDE SEQUENCE [LARGE SCALE GENOMIC DNA]</scope>
    <source>
        <strain evidence="10 11">CBS 291.85</strain>
    </source>
</reference>
<dbReference type="Proteomes" id="UP000559256">
    <property type="component" value="Unassembled WGS sequence"/>
</dbReference>
<evidence type="ECO:0000256" key="4">
    <source>
        <dbReference type="ARBA" id="ARBA00022617"/>
    </source>
</evidence>
<evidence type="ECO:0000256" key="5">
    <source>
        <dbReference type="ARBA" id="ARBA00022723"/>
    </source>
</evidence>
<dbReference type="Gene3D" id="1.10.630.10">
    <property type="entry name" value="Cytochrome P450"/>
    <property type="match status" value="2"/>
</dbReference>